<proteinExistence type="predicted"/>
<organism evidence="3 4">
    <name type="scientific">Roseomonas acroporae</name>
    <dbReference type="NCBI Taxonomy" id="2937791"/>
    <lineage>
        <taxon>Bacteria</taxon>
        <taxon>Pseudomonadati</taxon>
        <taxon>Pseudomonadota</taxon>
        <taxon>Alphaproteobacteria</taxon>
        <taxon>Acetobacterales</taxon>
        <taxon>Roseomonadaceae</taxon>
        <taxon>Roseomonas</taxon>
    </lineage>
</organism>
<comment type="caution">
    <text evidence="3">The sequence shown here is derived from an EMBL/GenBank/DDBJ whole genome shotgun (WGS) entry which is preliminary data.</text>
</comment>
<feature type="compositionally biased region" description="Pro residues" evidence="1">
    <location>
        <begin position="66"/>
        <end position="77"/>
    </location>
</feature>
<keyword evidence="4" id="KW-1185">Reference proteome</keyword>
<feature type="transmembrane region" description="Helical" evidence="2">
    <location>
        <begin position="180"/>
        <end position="198"/>
    </location>
</feature>
<keyword evidence="2" id="KW-1133">Transmembrane helix</keyword>
<feature type="region of interest" description="Disordered" evidence="1">
    <location>
        <begin position="235"/>
        <end position="258"/>
    </location>
</feature>
<feature type="region of interest" description="Disordered" evidence="1">
    <location>
        <begin position="58"/>
        <end position="77"/>
    </location>
</feature>
<feature type="transmembrane region" description="Helical" evidence="2">
    <location>
        <begin position="300"/>
        <end position="322"/>
    </location>
</feature>
<evidence type="ECO:0000313" key="3">
    <source>
        <dbReference type="EMBL" id="MCK8786722.1"/>
    </source>
</evidence>
<protein>
    <submittedName>
        <fullName evidence="3">Uncharacterized protein</fullName>
    </submittedName>
</protein>
<dbReference type="EMBL" id="JALPRX010000095">
    <property type="protein sequence ID" value="MCK8786722.1"/>
    <property type="molecule type" value="Genomic_DNA"/>
</dbReference>
<reference evidence="3" key="1">
    <citation type="submission" date="2022-04" db="EMBL/GenBank/DDBJ databases">
        <title>Roseomonas acroporae sp. nov., isolated from coral Acropora digitifera.</title>
        <authorList>
            <person name="Sun H."/>
        </authorList>
    </citation>
    <scope>NUCLEOTIDE SEQUENCE</scope>
    <source>
        <strain evidence="3">NAR14</strain>
    </source>
</reference>
<dbReference type="RefSeq" id="WP_248668836.1">
    <property type="nucleotide sequence ID" value="NZ_JALPRX010000095.1"/>
</dbReference>
<gene>
    <name evidence="3" type="ORF">M0638_20325</name>
</gene>
<evidence type="ECO:0000256" key="2">
    <source>
        <dbReference type="SAM" id="Phobius"/>
    </source>
</evidence>
<feature type="transmembrane region" description="Helical" evidence="2">
    <location>
        <begin position="12"/>
        <end position="39"/>
    </location>
</feature>
<accession>A0A9X1YDI6</accession>
<name>A0A9X1YDI6_9PROT</name>
<dbReference type="AlphaFoldDB" id="A0A9X1YDI6"/>
<evidence type="ECO:0000256" key="1">
    <source>
        <dbReference type="SAM" id="MobiDB-lite"/>
    </source>
</evidence>
<keyword evidence="2" id="KW-0812">Transmembrane</keyword>
<dbReference type="Proteomes" id="UP001139516">
    <property type="component" value="Unassembled WGS sequence"/>
</dbReference>
<feature type="compositionally biased region" description="Low complexity" evidence="1">
    <location>
        <begin position="235"/>
        <end position="247"/>
    </location>
</feature>
<keyword evidence="2" id="KW-0472">Membrane</keyword>
<evidence type="ECO:0000313" key="4">
    <source>
        <dbReference type="Proteomes" id="UP001139516"/>
    </source>
</evidence>
<sequence length="357" mass="38205">MFGTVIETAIGLTFVFLMFSLLVTTVQEAIAALVGLRAITLRHALARLLDQAVQKGQQQAAVDPSPRGPEPAAAPLPAPQARSVDILAHPLVRQRFWGPAYLSSANFSHALFDLLTIRREAEITFGGVAGAIDALPDGAAKIALQALVRQADGQIETLRHAVEDWFDHAMARTSGIYKRWAKVIGFCIGFVLAVVINVDSIGIERTLAGAPATREALASLATGWVDANAAAFRGTPATPAAGETAPARSPAGAPPVDPDLERNFEAVRTRYTNLQSELGSIGLPLGWPKGWPWQDPKFDWLTSVLGWLLTAVAAMLGAPFWFDTLQTFVNVRAAGPKPLPAAAMRSTTVLQTRHLSR</sequence>